<sequence>MGNGTGMSRNHFDHWNAEALAVVICSALALYNALELELLIFTTFHAYRGLYFWSLTLASFGVIPYVLGFMIEYFRLSYLSLGTAIDTVGWILMVTGQSVVLYSRLWLVFGNNHKRLLKMIKWMIIFNGCTFHGLTAIVVYGSRFGKETDGFSKAYDAIERIQMCVFFLQEVILSGIYIWKALDIIQTSDRKRSHHIMWQLFSINVIIIALDITLLALEFSSQHVAQQTIKGLIYCVKLKLELAILNKLVDVSTVHARANALTLGNTNDFLDPTKTVWDITRFTPAFSSSMHTYPKWMQDYEKSGLRAAYSPTDSTWIQAQRRNTNFYADDSYFSAEIQPCTMLPDPRLEGRDRGSATDLLYAEALRKIATPG</sequence>
<organism evidence="3 4">
    <name type="scientific">Paraphaeosphaeria sporulosa</name>
    <dbReference type="NCBI Taxonomy" id="1460663"/>
    <lineage>
        <taxon>Eukaryota</taxon>
        <taxon>Fungi</taxon>
        <taxon>Dikarya</taxon>
        <taxon>Ascomycota</taxon>
        <taxon>Pezizomycotina</taxon>
        <taxon>Dothideomycetes</taxon>
        <taxon>Pleosporomycetidae</taxon>
        <taxon>Pleosporales</taxon>
        <taxon>Massarineae</taxon>
        <taxon>Didymosphaeriaceae</taxon>
        <taxon>Paraphaeosphaeria</taxon>
    </lineage>
</organism>
<feature type="transmembrane region" description="Helical" evidence="1">
    <location>
        <begin position="50"/>
        <end position="67"/>
    </location>
</feature>
<feature type="transmembrane region" description="Helical" evidence="1">
    <location>
        <begin position="200"/>
        <end position="217"/>
    </location>
</feature>
<dbReference type="Pfam" id="PF24802">
    <property type="entry name" value="DUF7703"/>
    <property type="match status" value="1"/>
</dbReference>
<reference evidence="3 4" key="1">
    <citation type="submission" date="2016-05" db="EMBL/GenBank/DDBJ databases">
        <title>Comparative analysis of secretome profiles of manganese(II)-oxidizing ascomycete fungi.</title>
        <authorList>
            <consortium name="DOE Joint Genome Institute"/>
            <person name="Zeiner C.A."/>
            <person name="Purvine S.O."/>
            <person name="Zink E.M."/>
            <person name="Wu S."/>
            <person name="Pasa-Tolic L."/>
            <person name="Chaput D.L."/>
            <person name="Haridas S."/>
            <person name="Grigoriev I.V."/>
            <person name="Santelli C.M."/>
            <person name="Hansel C.M."/>
        </authorList>
    </citation>
    <scope>NUCLEOTIDE SEQUENCE [LARGE SCALE GENOMIC DNA]</scope>
    <source>
        <strain evidence="3 4">AP3s5-JAC2a</strain>
    </source>
</reference>
<protein>
    <recommendedName>
        <fullName evidence="2">DUF7703 domain-containing protein</fullName>
    </recommendedName>
</protein>
<feature type="transmembrane region" description="Helical" evidence="1">
    <location>
        <begin position="87"/>
        <end position="107"/>
    </location>
</feature>
<evidence type="ECO:0000259" key="2">
    <source>
        <dbReference type="Pfam" id="PF24802"/>
    </source>
</evidence>
<dbReference type="InParanoid" id="A0A177CHM4"/>
<keyword evidence="1" id="KW-0812">Transmembrane</keyword>
<name>A0A177CHM4_9PLEO</name>
<keyword evidence="1" id="KW-0472">Membrane</keyword>
<feature type="domain" description="DUF7703" evidence="2">
    <location>
        <begin position="17"/>
        <end position="253"/>
    </location>
</feature>
<evidence type="ECO:0000313" key="4">
    <source>
        <dbReference type="Proteomes" id="UP000077069"/>
    </source>
</evidence>
<dbReference type="GeneID" id="28770389"/>
<accession>A0A177CHM4</accession>
<dbReference type="OrthoDB" id="405906at2759"/>
<feature type="transmembrane region" description="Helical" evidence="1">
    <location>
        <begin position="160"/>
        <end position="179"/>
    </location>
</feature>
<feature type="transmembrane region" description="Helical" evidence="1">
    <location>
        <begin position="119"/>
        <end position="140"/>
    </location>
</feature>
<evidence type="ECO:0000313" key="3">
    <source>
        <dbReference type="EMBL" id="OAG06731.1"/>
    </source>
</evidence>
<keyword evidence="4" id="KW-1185">Reference proteome</keyword>
<dbReference type="PANTHER" id="PTHR37013">
    <property type="entry name" value="INTEGRAL MEMBRANE PROTEIN (AFU_ORTHOLOGUE AFUA_1G05950)-RELATED"/>
    <property type="match status" value="1"/>
</dbReference>
<dbReference type="PANTHER" id="PTHR37013:SF3">
    <property type="entry name" value="INTEGRAL MEMBRANE PROTEIN (AFU_ORTHOLOGUE AFUA_1G05950)"/>
    <property type="match status" value="1"/>
</dbReference>
<feature type="transmembrane region" description="Helical" evidence="1">
    <location>
        <begin position="20"/>
        <end position="41"/>
    </location>
</feature>
<keyword evidence="1" id="KW-1133">Transmembrane helix</keyword>
<proteinExistence type="predicted"/>
<dbReference type="Proteomes" id="UP000077069">
    <property type="component" value="Unassembled WGS sequence"/>
</dbReference>
<evidence type="ECO:0000256" key="1">
    <source>
        <dbReference type="SAM" id="Phobius"/>
    </source>
</evidence>
<dbReference type="EMBL" id="KV441551">
    <property type="protein sequence ID" value="OAG06731.1"/>
    <property type="molecule type" value="Genomic_DNA"/>
</dbReference>
<gene>
    <name evidence="3" type="ORF">CC84DRAFT_619907</name>
</gene>
<dbReference type="AlphaFoldDB" id="A0A177CHM4"/>
<dbReference type="RefSeq" id="XP_018037096.1">
    <property type="nucleotide sequence ID" value="XM_018186903.1"/>
</dbReference>
<dbReference type="InterPro" id="IPR056120">
    <property type="entry name" value="DUF7703"/>
</dbReference>